<sequence length="242" mass="27982">MNSNELIENYFSKNISKQELLEFNHLYKTNPEFKEEVDFLKAIKSVSEVEDDVEFKKQLTSYESEYAHKEKSIISKWLKPLTAVAALLIIALSINFLINSSINEDKLFATYFEPSKNVSSPIVRSETDKTALNNAFITYNEMNYEQAIPLFDNAYNNTKNSELLFYEGNSLLVLGKIEEAIEIFKEHLTYNDALTNRTHWYLALAYVKTKQLEKAKVELKALINSEETFKKTEASSLLEKLE</sequence>
<protein>
    <submittedName>
        <fullName evidence="2">Tol-pal system YbgF family protein</fullName>
    </submittedName>
</protein>
<evidence type="ECO:0000313" key="3">
    <source>
        <dbReference type="Proteomes" id="UP001597548"/>
    </source>
</evidence>
<gene>
    <name evidence="2" type="ORF">ACFS29_13175</name>
</gene>
<feature type="transmembrane region" description="Helical" evidence="1">
    <location>
        <begin position="77"/>
        <end position="98"/>
    </location>
</feature>
<proteinExistence type="predicted"/>
<dbReference type="InterPro" id="IPR011990">
    <property type="entry name" value="TPR-like_helical_dom_sf"/>
</dbReference>
<keyword evidence="1" id="KW-1133">Transmembrane helix</keyword>
<keyword evidence="3" id="KW-1185">Reference proteome</keyword>
<comment type="caution">
    <text evidence="2">The sequence shown here is derived from an EMBL/GenBank/DDBJ whole genome shotgun (WGS) entry which is preliminary data.</text>
</comment>
<dbReference type="EMBL" id="JBHUOS010000010">
    <property type="protein sequence ID" value="MFD2916600.1"/>
    <property type="molecule type" value="Genomic_DNA"/>
</dbReference>
<accession>A0ABW5ZWK1</accession>
<evidence type="ECO:0000256" key="1">
    <source>
        <dbReference type="SAM" id="Phobius"/>
    </source>
</evidence>
<organism evidence="2 3">
    <name type="scientific">Psychroserpens luteus</name>
    <dbReference type="NCBI Taxonomy" id="1434066"/>
    <lineage>
        <taxon>Bacteria</taxon>
        <taxon>Pseudomonadati</taxon>
        <taxon>Bacteroidota</taxon>
        <taxon>Flavobacteriia</taxon>
        <taxon>Flavobacteriales</taxon>
        <taxon>Flavobacteriaceae</taxon>
        <taxon>Psychroserpens</taxon>
    </lineage>
</organism>
<evidence type="ECO:0000313" key="2">
    <source>
        <dbReference type="EMBL" id="MFD2916600.1"/>
    </source>
</evidence>
<dbReference type="RefSeq" id="WP_194506535.1">
    <property type="nucleotide sequence ID" value="NZ_JADILU010000001.1"/>
</dbReference>
<keyword evidence="1" id="KW-0812">Transmembrane</keyword>
<dbReference type="SUPFAM" id="SSF48452">
    <property type="entry name" value="TPR-like"/>
    <property type="match status" value="1"/>
</dbReference>
<keyword evidence="1" id="KW-0472">Membrane</keyword>
<dbReference type="Proteomes" id="UP001597548">
    <property type="component" value="Unassembled WGS sequence"/>
</dbReference>
<reference evidence="3" key="1">
    <citation type="journal article" date="2019" name="Int. J. Syst. Evol. Microbiol.">
        <title>The Global Catalogue of Microorganisms (GCM) 10K type strain sequencing project: providing services to taxonomists for standard genome sequencing and annotation.</title>
        <authorList>
            <consortium name="The Broad Institute Genomics Platform"/>
            <consortium name="The Broad Institute Genome Sequencing Center for Infectious Disease"/>
            <person name="Wu L."/>
            <person name="Ma J."/>
        </authorList>
    </citation>
    <scope>NUCLEOTIDE SEQUENCE [LARGE SCALE GENOMIC DNA]</scope>
    <source>
        <strain evidence="3">KCTC 32514</strain>
    </source>
</reference>
<name>A0ABW5ZWK1_9FLAO</name>
<dbReference type="Gene3D" id="1.25.40.10">
    <property type="entry name" value="Tetratricopeptide repeat domain"/>
    <property type="match status" value="1"/>
</dbReference>